<comment type="caution">
    <text evidence="1">The sequence shown here is derived from an EMBL/GenBank/DDBJ whole genome shotgun (WGS) entry which is preliminary data.</text>
</comment>
<accession>A0ABR8S114</accession>
<keyword evidence="2" id="KW-1185">Reference proteome</keyword>
<sequence length="328" mass="35244">MAAGYDDFGRRWAHGTSPLYEDWATGIAADDDILRRLDALPTAQQQPNRIFAAARWAGCPLTPYASWRAWLADNWARVIAIAADRTTQTNEPARCATLLPQLAAIPGPVALLEVGTAAGLCLLPDRYAYEYTSPRGIHRLGDGPVVLRCRIDDAAAVPTRLPEVVWRRGIDLAPIDAADAAAVDWLATLVWPGPDHDARVTRLRAAAAVAAADPPDIVQADLLDALPDVAAGAPREATLVVFHSAVLLYLDPAQRRRFVETVGAVRSAHGGDVVWLSNETSGTLPGIDARLPEGLESAHRFVQTLDGTPVALAGQHGATYETRPFRAR</sequence>
<evidence type="ECO:0000313" key="2">
    <source>
        <dbReference type="Proteomes" id="UP000648352"/>
    </source>
</evidence>
<dbReference type="InterPro" id="IPR011200">
    <property type="entry name" value="UCP012608"/>
</dbReference>
<reference evidence="1 2" key="1">
    <citation type="submission" date="2020-08" db="EMBL/GenBank/DDBJ databases">
        <title>A Genomic Blueprint of the Chicken Gut Microbiome.</title>
        <authorList>
            <person name="Gilroy R."/>
            <person name="Ravi A."/>
            <person name="Getino M."/>
            <person name="Pursley I."/>
            <person name="Horton D.L."/>
            <person name="Alikhan N.-F."/>
            <person name="Baker D."/>
            <person name="Gharbi K."/>
            <person name="Hall N."/>
            <person name="Watson M."/>
            <person name="Adriaenssens E.M."/>
            <person name="Foster-Nyarko E."/>
            <person name="Jarju S."/>
            <person name="Secka A."/>
            <person name="Antonio M."/>
            <person name="Oren A."/>
            <person name="Chaudhuri R."/>
            <person name="La Ragione R.M."/>
            <person name="Hildebrand F."/>
            <person name="Pallen M.J."/>
        </authorList>
    </citation>
    <scope>NUCLEOTIDE SEQUENCE [LARGE SCALE GENOMIC DNA]</scope>
    <source>
        <strain evidence="1 2">Sa4CUA7</strain>
    </source>
</reference>
<dbReference type="Pfam" id="PF10094">
    <property type="entry name" value="DUF2332"/>
    <property type="match status" value="2"/>
</dbReference>
<protein>
    <submittedName>
        <fullName evidence="1">DUF2332 domain-containing protein</fullName>
    </submittedName>
</protein>
<dbReference type="Proteomes" id="UP000648352">
    <property type="component" value="Unassembled WGS sequence"/>
</dbReference>
<evidence type="ECO:0000313" key="1">
    <source>
        <dbReference type="EMBL" id="MBD7957165.1"/>
    </source>
</evidence>
<proteinExistence type="predicted"/>
<gene>
    <name evidence="1" type="ORF">H9651_05915</name>
</gene>
<name>A0ABR8S114_9MICO</name>
<organism evidence="1 2">
    <name type="scientific">Microbacterium pullorum</name>
    <dbReference type="NCBI Taxonomy" id="2762236"/>
    <lineage>
        <taxon>Bacteria</taxon>
        <taxon>Bacillati</taxon>
        <taxon>Actinomycetota</taxon>
        <taxon>Actinomycetes</taxon>
        <taxon>Micrococcales</taxon>
        <taxon>Microbacteriaceae</taxon>
        <taxon>Microbacterium</taxon>
    </lineage>
</organism>
<dbReference type="EMBL" id="JACSQP010000003">
    <property type="protein sequence ID" value="MBD7957165.1"/>
    <property type="molecule type" value="Genomic_DNA"/>
</dbReference>